<dbReference type="EMBL" id="JABKKF010000003">
    <property type="protein sequence ID" value="NPD91592.1"/>
    <property type="molecule type" value="Genomic_DNA"/>
</dbReference>
<organism evidence="2 3">
    <name type="scientific">Xylanibacter muris</name>
    <dbReference type="NCBI Taxonomy" id="2736290"/>
    <lineage>
        <taxon>Bacteria</taxon>
        <taxon>Pseudomonadati</taxon>
        <taxon>Bacteroidota</taxon>
        <taxon>Bacteroidia</taxon>
        <taxon>Bacteroidales</taxon>
        <taxon>Prevotellaceae</taxon>
        <taxon>Xylanibacter</taxon>
    </lineage>
</organism>
<evidence type="ECO:0000256" key="1">
    <source>
        <dbReference type="SAM" id="Phobius"/>
    </source>
</evidence>
<keyword evidence="1" id="KW-1133">Transmembrane helix</keyword>
<dbReference type="Proteomes" id="UP000714420">
    <property type="component" value="Unassembled WGS sequence"/>
</dbReference>
<protein>
    <submittedName>
        <fullName evidence="2">Uncharacterized protein</fullName>
    </submittedName>
</protein>
<reference evidence="2 3" key="1">
    <citation type="submission" date="2020-05" db="EMBL/GenBank/DDBJ databases">
        <title>Distinct polysaccharide utilization as determinants for interspecies competition between intestinal Prevotella spp.</title>
        <authorList>
            <person name="Galvez E.J.C."/>
            <person name="Iljazovic A."/>
            <person name="Strowig T."/>
        </authorList>
    </citation>
    <scope>NUCLEOTIDE SEQUENCE [LARGE SCALE GENOMIC DNA]</scope>
    <source>
        <strain evidence="2 3">PMUR</strain>
    </source>
</reference>
<comment type="caution">
    <text evidence="2">The sequence shown here is derived from an EMBL/GenBank/DDBJ whole genome shotgun (WGS) entry which is preliminary data.</text>
</comment>
<gene>
    <name evidence="2" type="ORF">HPS56_04350</name>
</gene>
<evidence type="ECO:0000313" key="2">
    <source>
        <dbReference type="EMBL" id="NPD91592.1"/>
    </source>
</evidence>
<keyword evidence="1" id="KW-0472">Membrane</keyword>
<feature type="transmembrane region" description="Helical" evidence="1">
    <location>
        <begin position="186"/>
        <end position="206"/>
    </location>
</feature>
<dbReference type="RefSeq" id="WP_172274437.1">
    <property type="nucleotide sequence ID" value="NZ_CASGMU010000016.1"/>
</dbReference>
<keyword evidence="1" id="KW-0812">Transmembrane</keyword>
<sequence>MTSKRPIPLKDEPVASLDELQDLLMKSIAATNALNKTICNYTDAQPVSPSAVATATGNAVKELLEQRQRKFEQEEQEAKARGVLTPQECYAKLSADYADVLQKCIIVCDTYKYIGEAAKRQEARSRKLEARLDILIAKQDIQAAGVTKTTFPPRPKRFRDVFAYLFKDIPLYCLRWICHSRGVRQFLWICLLFVWLISVAIACCIIHDNARLRQEIHRYSLQREYIESTPTHIK</sequence>
<name>A0ABX2ALX3_9BACT</name>
<proteinExistence type="predicted"/>
<keyword evidence="3" id="KW-1185">Reference proteome</keyword>
<accession>A0ABX2ALX3</accession>
<evidence type="ECO:0000313" key="3">
    <source>
        <dbReference type="Proteomes" id="UP000714420"/>
    </source>
</evidence>